<comment type="caution">
    <text evidence="2">The sequence shown here is derived from an EMBL/GenBank/DDBJ whole genome shotgun (WGS) entry which is preliminary data.</text>
</comment>
<dbReference type="AlphaFoldDB" id="A0A5B0PPC4"/>
<sequence>MSFTGFETLTDADELLRRCLEQHHRGNQITIHASDSSENSSNSTTTNDPDYDLEIPGEPILCKAKLKGEYWPASLIGCVGLRNAKSRTSRLDPVSLSEKYYSVHFFDGTSAEVPRSFFLTSIERNFHTVPVGRIQTIETTYKQFLPKLIKILPDVDAILAGNASDSGVKQRHEDFLGGQRGQDCIPNEDIIYGKYSDSLLYEVAAFLSNRYSQNVRSDTFSGTL</sequence>
<name>A0A5B0PPC4_PUCGR</name>
<dbReference type="OrthoDB" id="2505887at2759"/>
<dbReference type="Proteomes" id="UP000324748">
    <property type="component" value="Unassembled WGS sequence"/>
</dbReference>
<protein>
    <submittedName>
        <fullName evidence="2">Uncharacterized protein</fullName>
    </submittedName>
</protein>
<feature type="compositionally biased region" description="Low complexity" evidence="1">
    <location>
        <begin position="34"/>
        <end position="48"/>
    </location>
</feature>
<proteinExistence type="predicted"/>
<gene>
    <name evidence="2" type="ORF">PGT21_000669</name>
</gene>
<evidence type="ECO:0000313" key="2">
    <source>
        <dbReference type="EMBL" id="KAA1102490.1"/>
    </source>
</evidence>
<feature type="region of interest" description="Disordered" evidence="1">
    <location>
        <begin position="28"/>
        <end position="52"/>
    </location>
</feature>
<keyword evidence="3" id="KW-1185">Reference proteome</keyword>
<reference evidence="2 3" key="1">
    <citation type="submission" date="2019-05" db="EMBL/GenBank/DDBJ databases">
        <title>Emergence of the Ug99 lineage of the wheat stem rust pathogen through somatic hybridization.</title>
        <authorList>
            <person name="Li F."/>
            <person name="Upadhyaya N.M."/>
            <person name="Sperschneider J."/>
            <person name="Matny O."/>
            <person name="Nguyen-Phuc H."/>
            <person name="Mago R."/>
            <person name="Raley C."/>
            <person name="Miller M.E."/>
            <person name="Silverstein K.A.T."/>
            <person name="Henningsen E."/>
            <person name="Hirsch C.D."/>
            <person name="Visser B."/>
            <person name="Pretorius Z.A."/>
            <person name="Steffenson B.J."/>
            <person name="Schwessinger B."/>
            <person name="Dodds P.N."/>
            <person name="Figueroa M."/>
        </authorList>
    </citation>
    <scope>NUCLEOTIDE SEQUENCE [LARGE SCALE GENOMIC DNA]</scope>
    <source>
        <strain evidence="2">21-0</strain>
    </source>
</reference>
<evidence type="ECO:0000256" key="1">
    <source>
        <dbReference type="SAM" id="MobiDB-lite"/>
    </source>
</evidence>
<organism evidence="2 3">
    <name type="scientific">Puccinia graminis f. sp. tritici</name>
    <dbReference type="NCBI Taxonomy" id="56615"/>
    <lineage>
        <taxon>Eukaryota</taxon>
        <taxon>Fungi</taxon>
        <taxon>Dikarya</taxon>
        <taxon>Basidiomycota</taxon>
        <taxon>Pucciniomycotina</taxon>
        <taxon>Pucciniomycetes</taxon>
        <taxon>Pucciniales</taxon>
        <taxon>Pucciniaceae</taxon>
        <taxon>Puccinia</taxon>
    </lineage>
</organism>
<dbReference type="EMBL" id="VSWC01000044">
    <property type="protein sequence ID" value="KAA1102490.1"/>
    <property type="molecule type" value="Genomic_DNA"/>
</dbReference>
<evidence type="ECO:0000313" key="3">
    <source>
        <dbReference type="Proteomes" id="UP000324748"/>
    </source>
</evidence>
<accession>A0A5B0PPC4</accession>